<dbReference type="GO" id="GO:0005975">
    <property type="term" value="P:carbohydrate metabolic process"/>
    <property type="evidence" value="ECO:0007669"/>
    <property type="project" value="InterPro"/>
</dbReference>
<dbReference type="EMBL" id="CP025611">
    <property type="protein sequence ID" value="AUN30341.1"/>
    <property type="molecule type" value="Genomic_DNA"/>
</dbReference>
<dbReference type="KEGG" id="ncb:C0V82_08935"/>
<dbReference type="GO" id="GO:0004563">
    <property type="term" value="F:beta-N-acetylhexosaminidase activity"/>
    <property type="evidence" value="ECO:0007669"/>
    <property type="project" value="UniProtKB-EC"/>
</dbReference>
<accession>A0A2K9NB21</accession>
<dbReference type="Pfam" id="PF00933">
    <property type="entry name" value="Glyco_hydro_3"/>
    <property type="match status" value="1"/>
</dbReference>
<dbReference type="PANTHER" id="PTHR30480:SF13">
    <property type="entry name" value="BETA-HEXOSAMINIDASE"/>
    <property type="match status" value="1"/>
</dbReference>
<dbReference type="Gene3D" id="3.20.20.300">
    <property type="entry name" value="Glycoside hydrolase, family 3, N-terminal domain"/>
    <property type="match status" value="1"/>
</dbReference>
<dbReference type="PANTHER" id="PTHR30480">
    <property type="entry name" value="BETA-HEXOSAMINIDASE-RELATED"/>
    <property type="match status" value="1"/>
</dbReference>
<dbReference type="EC" id="3.2.1.52" evidence="3"/>
<organism evidence="7 8">
    <name type="scientific">Niveispirillum cyanobacteriorum</name>
    <dbReference type="NCBI Taxonomy" id="1612173"/>
    <lineage>
        <taxon>Bacteria</taxon>
        <taxon>Pseudomonadati</taxon>
        <taxon>Pseudomonadota</taxon>
        <taxon>Alphaproteobacteria</taxon>
        <taxon>Rhodospirillales</taxon>
        <taxon>Azospirillaceae</taxon>
        <taxon>Niveispirillum</taxon>
    </lineage>
</organism>
<feature type="domain" description="Glycoside hydrolase family 3 N-terminal" evidence="6">
    <location>
        <begin position="86"/>
        <end position="358"/>
    </location>
</feature>
<evidence type="ECO:0000313" key="7">
    <source>
        <dbReference type="EMBL" id="AUN30341.1"/>
    </source>
</evidence>
<evidence type="ECO:0000256" key="3">
    <source>
        <dbReference type="ARBA" id="ARBA00012663"/>
    </source>
</evidence>
<proteinExistence type="inferred from homology"/>
<name>A0A2K9NB21_9PROT</name>
<protein>
    <recommendedName>
        <fullName evidence="3">beta-N-acetylhexosaminidase</fullName>
        <ecNumber evidence="3">3.2.1.52</ecNumber>
    </recommendedName>
</protein>
<keyword evidence="5" id="KW-0326">Glycosidase</keyword>
<evidence type="ECO:0000313" key="8">
    <source>
        <dbReference type="Proteomes" id="UP000234752"/>
    </source>
</evidence>
<dbReference type="InterPro" id="IPR036962">
    <property type="entry name" value="Glyco_hydro_3_N_sf"/>
</dbReference>
<evidence type="ECO:0000256" key="4">
    <source>
        <dbReference type="ARBA" id="ARBA00022801"/>
    </source>
</evidence>
<gene>
    <name evidence="7" type="ORF">C0V82_08935</name>
</gene>
<dbReference type="InterPro" id="IPR050226">
    <property type="entry name" value="NagZ_Beta-hexosaminidase"/>
</dbReference>
<dbReference type="SUPFAM" id="SSF51445">
    <property type="entry name" value="(Trans)glycosidases"/>
    <property type="match status" value="1"/>
</dbReference>
<reference evidence="7 8" key="1">
    <citation type="submission" date="2017-12" db="EMBL/GenBank/DDBJ databases">
        <title>Genomes of bacteria within cyanobacterial aggregates.</title>
        <authorList>
            <person name="Cai H."/>
        </authorList>
    </citation>
    <scope>NUCLEOTIDE SEQUENCE [LARGE SCALE GENOMIC DNA]</scope>
    <source>
        <strain evidence="7 8">TH16</strain>
    </source>
</reference>
<dbReference type="Proteomes" id="UP000234752">
    <property type="component" value="Chromosome eg_1"/>
</dbReference>
<dbReference type="InterPro" id="IPR001764">
    <property type="entry name" value="Glyco_hydro_3_N"/>
</dbReference>
<comment type="catalytic activity">
    <reaction evidence="1">
        <text>Hydrolysis of terminal non-reducing N-acetyl-D-hexosamine residues in N-acetyl-beta-D-hexosaminides.</text>
        <dbReference type="EC" id="3.2.1.52"/>
    </reaction>
</comment>
<dbReference type="AlphaFoldDB" id="A0A2K9NB21"/>
<sequence>MPVTIPSISLIRQGGLDRIGGADQGFARSLGFPRNSRDHGPFPDITARHGIMASSAPSRPLAVIFGAPDPVLNADQKAFYRDANPLGLILFKRNCESPDQVRRLCDDFRNAVGRADAPILIDFEGGEHQRMEPPVWPAFPAPAAFGRLYAKDALAGLRATRLNGAAIGTLLRQHGVNVDCAPLADVPVAGADPVIGERAFGSDPEVVTVLARAFMDGMASVGVTPIIKHIPGHGRALVDSHKDRPFVDTDLSELDRTDFLPFARLSRTAPWAMVAHVVYTGVDAKNPATISKDAVQMLIRDRIGFDGVLISDCIYMESLGGTLAERAAAVQGAGVDIVLSSHGDVDEWTPIAASVKPLTDAAASRLARPLPPAGAMLDVAGTLEEITGLLALA</sequence>
<dbReference type="GO" id="GO:0009254">
    <property type="term" value="P:peptidoglycan turnover"/>
    <property type="evidence" value="ECO:0007669"/>
    <property type="project" value="TreeGrafter"/>
</dbReference>
<evidence type="ECO:0000256" key="5">
    <source>
        <dbReference type="ARBA" id="ARBA00023295"/>
    </source>
</evidence>
<evidence type="ECO:0000256" key="2">
    <source>
        <dbReference type="ARBA" id="ARBA00005336"/>
    </source>
</evidence>
<keyword evidence="8" id="KW-1185">Reference proteome</keyword>
<evidence type="ECO:0000259" key="6">
    <source>
        <dbReference type="Pfam" id="PF00933"/>
    </source>
</evidence>
<keyword evidence="4" id="KW-0378">Hydrolase</keyword>
<comment type="similarity">
    <text evidence="2">Belongs to the glycosyl hydrolase 3 family.</text>
</comment>
<evidence type="ECO:0000256" key="1">
    <source>
        <dbReference type="ARBA" id="ARBA00001231"/>
    </source>
</evidence>
<dbReference type="InterPro" id="IPR017853">
    <property type="entry name" value="GH"/>
</dbReference>